<proteinExistence type="predicted"/>
<dbReference type="Proteomes" id="UP000053029">
    <property type="component" value="Unassembled WGS sequence"/>
</dbReference>
<dbReference type="OrthoDB" id="6159439at2759"/>
<organism evidence="7 8">
    <name type="scientific">Fonsecaea pedrosoi CBS 271.37</name>
    <dbReference type="NCBI Taxonomy" id="1442368"/>
    <lineage>
        <taxon>Eukaryota</taxon>
        <taxon>Fungi</taxon>
        <taxon>Dikarya</taxon>
        <taxon>Ascomycota</taxon>
        <taxon>Pezizomycotina</taxon>
        <taxon>Eurotiomycetes</taxon>
        <taxon>Chaetothyriomycetidae</taxon>
        <taxon>Chaetothyriales</taxon>
        <taxon>Herpotrichiellaceae</taxon>
        <taxon>Fonsecaea</taxon>
    </lineage>
</organism>
<dbReference type="VEuPathDB" id="FungiDB:Z517_04522"/>
<dbReference type="CDD" id="cd00086">
    <property type="entry name" value="homeodomain"/>
    <property type="match status" value="1"/>
</dbReference>
<dbReference type="Pfam" id="PF00046">
    <property type="entry name" value="Homeodomain"/>
    <property type="match status" value="1"/>
</dbReference>
<evidence type="ECO:0000313" key="7">
    <source>
        <dbReference type="EMBL" id="KIW81497.1"/>
    </source>
</evidence>
<gene>
    <name evidence="7" type="ORF">Z517_04522</name>
</gene>
<name>A0A0D2F4E2_9EURO</name>
<evidence type="ECO:0000256" key="2">
    <source>
        <dbReference type="ARBA" id="ARBA00023242"/>
    </source>
</evidence>
<dbReference type="PROSITE" id="PS50071">
    <property type="entry name" value="HOMEOBOX_2"/>
    <property type="match status" value="1"/>
</dbReference>
<dbReference type="STRING" id="1442368.A0A0D2F4E2"/>
<dbReference type="SUPFAM" id="SSF46689">
    <property type="entry name" value="Homeodomain-like"/>
    <property type="match status" value="1"/>
</dbReference>
<feature type="domain" description="Homeobox" evidence="6">
    <location>
        <begin position="65"/>
        <end position="125"/>
    </location>
</feature>
<feature type="region of interest" description="Disordered" evidence="5">
    <location>
        <begin position="207"/>
        <end position="229"/>
    </location>
</feature>
<dbReference type="PANTHER" id="PTHR24341:SF6">
    <property type="entry name" value="HOMEOBOX PROTEIN INVECTED"/>
    <property type="match status" value="1"/>
</dbReference>
<comment type="subcellular location">
    <subcellularLocation>
        <location evidence="1 3 4">Nucleus</location>
    </subcellularLocation>
</comment>
<dbReference type="PANTHER" id="PTHR24341">
    <property type="entry name" value="HOMEOBOX PROTEIN ENGRAILED"/>
    <property type="match status" value="1"/>
</dbReference>
<dbReference type="GO" id="GO:0003677">
    <property type="term" value="F:DNA binding"/>
    <property type="evidence" value="ECO:0007669"/>
    <property type="project" value="UniProtKB-UniRule"/>
</dbReference>
<dbReference type="GO" id="GO:0006357">
    <property type="term" value="P:regulation of transcription by RNA polymerase II"/>
    <property type="evidence" value="ECO:0007669"/>
    <property type="project" value="TreeGrafter"/>
</dbReference>
<feature type="compositionally biased region" description="Polar residues" evidence="5">
    <location>
        <begin position="251"/>
        <end position="267"/>
    </location>
</feature>
<feature type="region of interest" description="Disordered" evidence="5">
    <location>
        <begin position="251"/>
        <end position="270"/>
    </location>
</feature>
<evidence type="ECO:0000256" key="3">
    <source>
        <dbReference type="PROSITE-ProRule" id="PRU00108"/>
    </source>
</evidence>
<evidence type="ECO:0000259" key="6">
    <source>
        <dbReference type="PROSITE" id="PS50071"/>
    </source>
</evidence>
<dbReference type="Gene3D" id="1.10.10.60">
    <property type="entry name" value="Homeodomain-like"/>
    <property type="match status" value="1"/>
</dbReference>
<evidence type="ECO:0000256" key="5">
    <source>
        <dbReference type="SAM" id="MobiDB-lite"/>
    </source>
</evidence>
<evidence type="ECO:0000256" key="4">
    <source>
        <dbReference type="RuleBase" id="RU000682"/>
    </source>
</evidence>
<dbReference type="AlphaFoldDB" id="A0A0D2F4E2"/>
<evidence type="ECO:0000313" key="8">
    <source>
        <dbReference type="Proteomes" id="UP000053029"/>
    </source>
</evidence>
<reference evidence="7 8" key="1">
    <citation type="submission" date="2015-01" db="EMBL/GenBank/DDBJ databases">
        <title>The Genome Sequence of Fonsecaea pedrosoi CBS 271.37.</title>
        <authorList>
            <consortium name="The Broad Institute Genomics Platform"/>
            <person name="Cuomo C."/>
            <person name="de Hoog S."/>
            <person name="Gorbushina A."/>
            <person name="Stielow B."/>
            <person name="Teixiera M."/>
            <person name="Abouelleil A."/>
            <person name="Chapman S.B."/>
            <person name="Priest M."/>
            <person name="Young S.K."/>
            <person name="Wortman J."/>
            <person name="Nusbaum C."/>
            <person name="Birren B."/>
        </authorList>
    </citation>
    <scope>NUCLEOTIDE SEQUENCE [LARGE SCALE GENOMIC DNA]</scope>
    <source>
        <strain evidence="7 8">CBS 271.37</strain>
    </source>
</reference>
<dbReference type="GO" id="GO:0016586">
    <property type="term" value="C:RSC-type complex"/>
    <property type="evidence" value="ECO:0007669"/>
    <property type="project" value="TreeGrafter"/>
</dbReference>
<protein>
    <submittedName>
        <fullName evidence="7">Unplaced genomic scaffold supercont1.3, whole genome shotgun sequence</fullName>
    </submittedName>
</protein>
<dbReference type="InterPro" id="IPR050720">
    <property type="entry name" value="Engrailed_Homeobox_TFs"/>
</dbReference>
<sequence length="698" mass="76210">MDYMQQNTFSFASQPQSQFIYPHVQYQAFMAHAQQPVDDFYMPYGGAEYADFGDAGMMQDDFGESQEISTRPRLTKEQAEILETHFQANHKPSSQLKRELAIQTNLKLTRVGNWFQNRRAKAKQQKRQEEYEAQHAAVKSGSKEGKDLVLTEASSARDIISPRSSVASPVKESSAVSVAASVSTAHTSPSPIKVVDNPKEASWNSLQRALGQAKAAQSQPVAQPPPAAVPSLEIPAQAAPMQLPIRLNDPRTTSSTSNMPTWSNRSPRTVPYPSPITFQDTSFDFGFDSDVTEQNLVQDPNSINQVAEYGQDSFVVTPEDFRESLATPKGMHSHQSPVTALPSPGLTMPSYPGSRRPSTTEDLSNNFSHFALANDAPGLLADQRVSEAICPPQSGPLDIAARRKRPRPAALTSASLRSRSYGAMTSASPTFRQGVMSPQGTHSVRHVKSAGQSLHSRYAGIRKASSAQRSPMCAATFAEAEAFNQLMAQQTMGTPSLGDLSEPLLSPDHVSTGYGMDPEKNPFFAQAMDMPSQYSMRPPQTLSIATASPPVTPMMAAFMNRAQSQQSLIPPTSAPPQYAAFTDYTPPYSAGPLTNSSWSDAPLTSPEVSSFSVSQIASIGFPHQCDGLNGQFQQFVLPSDNKSEVDYASHVEQKKTEFYIQEFPNQREEHAHVAQQLAQQKPKNYVFANTAPQDYTGT</sequence>
<dbReference type="InterPro" id="IPR009057">
    <property type="entry name" value="Homeodomain-like_sf"/>
</dbReference>
<accession>A0A0D2F4E2</accession>
<feature type="DNA-binding region" description="Homeobox" evidence="3">
    <location>
        <begin position="67"/>
        <end position="126"/>
    </location>
</feature>
<feature type="region of interest" description="Disordered" evidence="5">
    <location>
        <begin position="326"/>
        <end position="360"/>
    </location>
</feature>
<dbReference type="InterPro" id="IPR001356">
    <property type="entry name" value="HD"/>
</dbReference>
<feature type="region of interest" description="Disordered" evidence="5">
    <location>
        <begin position="119"/>
        <end position="145"/>
    </location>
</feature>
<keyword evidence="3 4" id="KW-0238">DNA-binding</keyword>
<dbReference type="HOGENOM" id="CLU_022031_0_0_1"/>
<keyword evidence="8" id="KW-1185">Reference proteome</keyword>
<dbReference type="RefSeq" id="XP_013285305.1">
    <property type="nucleotide sequence ID" value="XM_013429851.1"/>
</dbReference>
<keyword evidence="3 4" id="KW-0371">Homeobox</keyword>
<dbReference type="GeneID" id="25304012"/>
<dbReference type="SMART" id="SM00389">
    <property type="entry name" value="HOX"/>
    <property type="match status" value="1"/>
</dbReference>
<dbReference type="EMBL" id="KN846971">
    <property type="protein sequence ID" value="KIW81497.1"/>
    <property type="molecule type" value="Genomic_DNA"/>
</dbReference>
<evidence type="ECO:0000256" key="1">
    <source>
        <dbReference type="ARBA" id="ARBA00004123"/>
    </source>
</evidence>
<keyword evidence="2 3" id="KW-0539">Nucleus</keyword>